<feature type="chain" id="PRO_5045570413" evidence="2">
    <location>
        <begin position="23"/>
        <end position="375"/>
    </location>
</feature>
<dbReference type="RefSeq" id="WP_341407553.1">
    <property type="nucleotide sequence ID" value="NZ_JBBUKT010000013.1"/>
</dbReference>
<protein>
    <submittedName>
        <fullName evidence="3">Uncharacterized protein</fullName>
    </submittedName>
</protein>
<evidence type="ECO:0000256" key="1">
    <source>
        <dbReference type="SAM" id="MobiDB-lite"/>
    </source>
</evidence>
<evidence type="ECO:0000256" key="2">
    <source>
        <dbReference type="SAM" id="SignalP"/>
    </source>
</evidence>
<dbReference type="SUPFAM" id="SSF51126">
    <property type="entry name" value="Pectin lyase-like"/>
    <property type="match status" value="1"/>
</dbReference>
<gene>
    <name evidence="3" type="ORF">WKV53_24945</name>
</gene>
<sequence>MKLSLFPLAGLVPALLIVSAHGQAVGVPVLSTPGSATWLSEITSTGTRLVFTITGDTVLDWGQFNLGSGNELIFDFIGGTSVTNMLNGTSTNKIAGTVTSNGDVGFFSPNADLKVTGTVTANNVTLATMNVDPQAFNSGGTFTMTAGSGSTLTVSGTVSATNGSVVLAGPTVRIPASGLIQAADAVRIGGGRAVTVETSGSGRHLKVASGEGFVLHMGTSSAPRIEIAAGNEINVGGLLNTGSSNNRIFLEVGKGGQILREGSGLMVGRTKIDGKYLKDGYAIDPDTDDMRSAVNTSTVKMPALKRPDGSSVSTARTLVNDAPMSASADSGRDRKRANAQVASNDNKAKPILKATSLFGMRGVTVASSEKKKEKR</sequence>
<dbReference type="Proteomes" id="UP001371305">
    <property type="component" value="Unassembled WGS sequence"/>
</dbReference>
<feature type="signal peptide" evidence="2">
    <location>
        <begin position="1"/>
        <end position="22"/>
    </location>
</feature>
<feature type="region of interest" description="Disordered" evidence="1">
    <location>
        <begin position="304"/>
        <end position="348"/>
    </location>
</feature>
<dbReference type="InterPro" id="IPR011050">
    <property type="entry name" value="Pectin_lyase_fold/virulence"/>
</dbReference>
<proteinExistence type="predicted"/>
<comment type="caution">
    <text evidence="3">The sequence shown here is derived from an EMBL/GenBank/DDBJ whole genome shotgun (WGS) entry which is preliminary data.</text>
</comment>
<organism evidence="3 4">
    <name type="scientific">Luteolibacter soli</name>
    <dbReference type="NCBI Taxonomy" id="3135280"/>
    <lineage>
        <taxon>Bacteria</taxon>
        <taxon>Pseudomonadati</taxon>
        <taxon>Verrucomicrobiota</taxon>
        <taxon>Verrucomicrobiia</taxon>
        <taxon>Verrucomicrobiales</taxon>
        <taxon>Verrucomicrobiaceae</taxon>
        <taxon>Luteolibacter</taxon>
    </lineage>
</organism>
<dbReference type="EMBL" id="JBBUKT010000013">
    <property type="protein sequence ID" value="MEK7953787.1"/>
    <property type="molecule type" value="Genomic_DNA"/>
</dbReference>
<reference evidence="3 4" key="1">
    <citation type="submission" date="2024-04" db="EMBL/GenBank/DDBJ databases">
        <title>Luteolibacter sp. isolated from soil.</title>
        <authorList>
            <person name="An J."/>
        </authorList>
    </citation>
    <scope>NUCLEOTIDE SEQUENCE [LARGE SCALE GENOMIC DNA]</scope>
    <source>
        <strain evidence="3 4">Y139</strain>
    </source>
</reference>
<keyword evidence="2" id="KW-0732">Signal</keyword>
<evidence type="ECO:0000313" key="4">
    <source>
        <dbReference type="Proteomes" id="UP001371305"/>
    </source>
</evidence>
<evidence type="ECO:0000313" key="3">
    <source>
        <dbReference type="EMBL" id="MEK7953787.1"/>
    </source>
</evidence>
<keyword evidence="4" id="KW-1185">Reference proteome</keyword>
<name>A0ABU9B185_9BACT</name>
<accession>A0ABU9B185</accession>